<comment type="caution">
    <text evidence="1">The sequence shown here is derived from an EMBL/GenBank/DDBJ whole genome shotgun (WGS) entry which is preliminary data.</text>
</comment>
<accession>A0ABU3MYP4</accession>
<sequence length="238" mass="26310">MTNRVLLDNVDHRDLKVALRYGAAYGDAVNQLPIFPVEFEEAQRDFPILFRRDAEGELQAVVLLGLDRDENLFLDGDKWTSRHIPLVQQRGPFSLAVGPGGSPLAEPVLHVDLDDPRVGAADGQPLFLPQGGNGRYLDHVTRVLELLRSNVEAARHMYAAFESLGLLQPLELDVELDEERRYAIADYSGITAETLADLNGAELEQLSRDGYLRPAVLASASLGNVSQLIDRKLLRSMA</sequence>
<evidence type="ECO:0000313" key="1">
    <source>
        <dbReference type="EMBL" id="MDT8757429.1"/>
    </source>
</evidence>
<proteinExistence type="predicted"/>
<dbReference type="InterPro" id="IPR010836">
    <property type="entry name" value="SapC"/>
</dbReference>
<gene>
    <name evidence="1" type="ORF">MZO42_01835</name>
</gene>
<protein>
    <submittedName>
        <fullName evidence="1">SapC family protein</fullName>
    </submittedName>
</protein>
<organism evidence="1">
    <name type="scientific">Sphingomonas psychrotolerans</name>
    <dbReference type="NCBI Taxonomy" id="1327635"/>
    <lineage>
        <taxon>Bacteria</taxon>
        <taxon>Pseudomonadati</taxon>
        <taxon>Pseudomonadota</taxon>
        <taxon>Alphaproteobacteria</taxon>
        <taxon>Sphingomonadales</taxon>
        <taxon>Sphingomonadaceae</taxon>
        <taxon>Sphingomonas</taxon>
    </lineage>
</organism>
<reference evidence="1" key="1">
    <citation type="submission" date="2022-04" db="EMBL/GenBank/DDBJ databases">
        <title>Tomato heritable bacteria conferring resistance against bacterial wilt.</title>
        <authorList>
            <person name="Yin J."/>
        </authorList>
    </citation>
    <scope>NUCLEOTIDE SEQUENCE</scope>
    <source>
        <strain evidence="1">Cra20</strain>
    </source>
</reference>
<name>A0ABU3MYP4_9SPHN</name>
<dbReference type="Pfam" id="PF07277">
    <property type="entry name" value="SapC"/>
    <property type="match status" value="1"/>
</dbReference>
<dbReference type="EMBL" id="JALMLT010000001">
    <property type="protein sequence ID" value="MDT8757429.1"/>
    <property type="molecule type" value="Genomic_DNA"/>
</dbReference>